<evidence type="ECO:0000313" key="2">
    <source>
        <dbReference type="Proteomes" id="UP001147782"/>
    </source>
</evidence>
<dbReference type="GeneID" id="81437576"/>
<organism evidence="1 2">
    <name type="scientific">Penicillium cataractarum</name>
    <dbReference type="NCBI Taxonomy" id="2100454"/>
    <lineage>
        <taxon>Eukaryota</taxon>
        <taxon>Fungi</taxon>
        <taxon>Dikarya</taxon>
        <taxon>Ascomycota</taxon>
        <taxon>Pezizomycotina</taxon>
        <taxon>Eurotiomycetes</taxon>
        <taxon>Eurotiomycetidae</taxon>
        <taxon>Eurotiales</taxon>
        <taxon>Aspergillaceae</taxon>
        <taxon>Penicillium</taxon>
    </lineage>
</organism>
<sequence>MYATDTTGAVDNVNVENDNMPIEQCVKYSLLQIVSITSGVDIFRCRIAAQRPYRAHLLELYPRRQTPSLNHEGSIA</sequence>
<accession>A0A9W9SI04</accession>
<dbReference type="RefSeq" id="XP_056556922.1">
    <property type="nucleotide sequence ID" value="XM_056698397.1"/>
</dbReference>
<name>A0A9W9SI04_9EURO</name>
<gene>
    <name evidence="1" type="ORF">N7496_005468</name>
</gene>
<reference evidence="1" key="1">
    <citation type="submission" date="2022-11" db="EMBL/GenBank/DDBJ databases">
        <authorList>
            <person name="Petersen C."/>
        </authorList>
    </citation>
    <scope>NUCLEOTIDE SEQUENCE</scope>
    <source>
        <strain evidence="1">IBT 29864</strain>
    </source>
</reference>
<dbReference type="EMBL" id="JAPZBS010000004">
    <property type="protein sequence ID" value="KAJ5378059.1"/>
    <property type="molecule type" value="Genomic_DNA"/>
</dbReference>
<dbReference type="Proteomes" id="UP001147782">
    <property type="component" value="Unassembled WGS sequence"/>
</dbReference>
<keyword evidence="2" id="KW-1185">Reference proteome</keyword>
<evidence type="ECO:0000313" key="1">
    <source>
        <dbReference type="EMBL" id="KAJ5378059.1"/>
    </source>
</evidence>
<dbReference type="AlphaFoldDB" id="A0A9W9SI04"/>
<comment type="caution">
    <text evidence="1">The sequence shown here is derived from an EMBL/GenBank/DDBJ whole genome shotgun (WGS) entry which is preliminary data.</text>
</comment>
<proteinExistence type="predicted"/>
<reference evidence="1" key="2">
    <citation type="journal article" date="2023" name="IMA Fungus">
        <title>Comparative genomic study of the Penicillium genus elucidates a diverse pangenome and 15 lateral gene transfer events.</title>
        <authorList>
            <person name="Petersen C."/>
            <person name="Sorensen T."/>
            <person name="Nielsen M.R."/>
            <person name="Sondergaard T.E."/>
            <person name="Sorensen J.L."/>
            <person name="Fitzpatrick D.A."/>
            <person name="Frisvad J.C."/>
            <person name="Nielsen K.L."/>
        </authorList>
    </citation>
    <scope>NUCLEOTIDE SEQUENCE</scope>
    <source>
        <strain evidence="1">IBT 29864</strain>
    </source>
</reference>
<protein>
    <submittedName>
        <fullName evidence="1">Uncharacterized protein</fullName>
    </submittedName>
</protein>